<accession>A0A9X2K0Z1</accession>
<evidence type="ECO:0000256" key="1">
    <source>
        <dbReference type="ARBA" id="ARBA00022527"/>
    </source>
</evidence>
<evidence type="ECO:0000313" key="4">
    <source>
        <dbReference type="Proteomes" id="UP001139648"/>
    </source>
</evidence>
<reference evidence="3" key="1">
    <citation type="submission" date="2022-06" db="EMBL/GenBank/DDBJ databases">
        <title>Sequencing the genomes of 1000 actinobacteria strains.</title>
        <authorList>
            <person name="Klenk H.-P."/>
        </authorList>
    </citation>
    <scope>NUCLEOTIDE SEQUENCE</scope>
    <source>
        <strain evidence="3">DSM 46694</strain>
    </source>
</reference>
<dbReference type="Proteomes" id="UP001139648">
    <property type="component" value="Unassembled WGS sequence"/>
</dbReference>
<dbReference type="Gene3D" id="3.30.565.10">
    <property type="entry name" value="Histidine kinase-like ATPase, C-terminal domain"/>
    <property type="match status" value="1"/>
</dbReference>
<sequence length="250" mass="27153">MAFHSEQGWGTDRPFGALAGVVEDDEAVVEQCSPRPAQEEAMNSSGCVTTYSVRSDRRRSVTPHQVRGVSLRARVTVDVNRKQRVEYSQTSWLFEAALASVPAARHSVGAQARRWGFAEESTAAELLITEVVTNALGHTSEPIQVRMSNGNSVLRMEVEEHGSSAPLPPARLPGPEAESGRGLFLLEALSQEWGVDRTATGKIVWFEIAVSSSSPVSHCGHRSRRQPEASSRAAVFSFGRLRMDTSAPSP</sequence>
<organism evidence="3 4">
    <name type="scientific">Nonomuraea thailandensis</name>
    <dbReference type="NCBI Taxonomy" id="1188745"/>
    <lineage>
        <taxon>Bacteria</taxon>
        <taxon>Bacillati</taxon>
        <taxon>Actinomycetota</taxon>
        <taxon>Actinomycetes</taxon>
        <taxon>Streptosporangiales</taxon>
        <taxon>Streptosporangiaceae</taxon>
        <taxon>Nonomuraea</taxon>
    </lineage>
</organism>
<dbReference type="CDD" id="cd16936">
    <property type="entry name" value="HATPase_RsbW-like"/>
    <property type="match status" value="1"/>
</dbReference>
<feature type="domain" description="Histidine kinase/HSP90-like ATPase" evidence="2">
    <location>
        <begin position="94"/>
        <end position="206"/>
    </location>
</feature>
<keyword evidence="1" id="KW-0723">Serine/threonine-protein kinase</keyword>
<evidence type="ECO:0000313" key="3">
    <source>
        <dbReference type="EMBL" id="MCP2352991.1"/>
    </source>
</evidence>
<dbReference type="AlphaFoldDB" id="A0A9X2K0Z1"/>
<dbReference type="PANTHER" id="PTHR35526:SF3">
    <property type="entry name" value="ANTI-SIGMA-F FACTOR RSBW"/>
    <property type="match status" value="1"/>
</dbReference>
<comment type="caution">
    <text evidence="3">The sequence shown here is derived from an EMBL/GenBank/DDBJ whole genome shotgun (WGS) entry which is preliminary data.</text>
</comment>
<dbReference type="Pfam" id="PF13581">
    <property type="entry name" value="HATPase_c_2"/>
    <property type="match status" value="1"/>
</dbReference>
<keyword evidence="1" id="KW-0808">Transferase</keyword>
<keyword evidence="1" id="KW-0418">Kinase</keyword>
<evidence type="ECO:0000259" key="2">
    <source>
        <dbReference type="Pfam" id="PF13581"/>
    </source>
</evidence>
<dbReference type="GO" id="GO:0004674">
    <property type="term" value="F:protein serine/threonine kinase activity"/>
    <property type="evidence" value="ECO:0007669"/>
    <property type="project" value="UniProtKB-KW"/>
</dbReference>
<dbReference type="SUPFAM" id="SSF55874">
    <property type="entry name" value="ATPase domain of HSP90 chaperone/DNA topoisomerase II/histidine kinase"/>
    <property type="match status" value="1"/>
</dbReference>
<dbReference type="InterPro" id="IPR036890">
    <property type="entry name" value="HATPase_C_sf"/>
</dbReference>
<dbReference type="EMBL" id="JAMZEB010000001">
    <property type="protein sequence ID" value="MCP2352991.1"/>
    <property type="molecule type" value="Genomic_DNA"/>
</dbReference>
<dbReference type="InterPro" id="IPR050267">
    <property type="entry name" value="Anti-sigma-factor_SerPK"/>
</dbReference>
<dbReference type="InterPro" id="IPR003594">
    <property type="entry name" value="HATPase_dom"/>
</dbReference>
<dbReference type="PANTHER" id="PTHR35526">
    <property type="entry name" value="ANTI-SIGMA-F FACTOR RSBW-RELATED"/>
    <property type="match status" value="1"/>
</dbReference>
<name>A0A9X2K0Z1_9ACTN</name>
<proteinExistence type="predicted"/>
<dbReference type="RefSeq" id="WP_253739354.1">
    <property type="nucleotide sequence ID" value="NZ_BAABKA010000011.1"/>
</dbReference>
<gene>
    <name evidence="3" type="ORF">HD597_000011</name>
</gene>
<keyword evidence="4" id="KW-1185">Reference proteome</keyword>
<protein>
    <submittedName>
        <fullName evidence="3">Anti-sigma regulatory factor (Ser/Thr protein kinase)</fullName>
    </submittedName>
</protein>